<protein>
    <submittedName>
        <fullName evidence="1">Uncharacterized protein</fullName>
    </submittedName>
</protein>
<dbReference type="EMBL" id="JAYFSI010000027">
    <property type="protein sequence ID" value="MEA5367767.1"/>
    <property type="molecule type" value="Genomic_DNA"/>
</dbReference>
<accession>A0ABU5RN66</accession>
<sequence>MNDDLAVLLEGAVSAHGRITISRGPLDDYEAVFDHKTKILHVADDVDVVPAIVGVLRDVVYGPPDRQFAVLAGGATACGLVPEQATDEPTVRRTAFHVVRDAG</sequence>
<name>A0ABU5RN66_9PSEU</name>
<comment type="caution">
    <text evidence="1">The sequence shown here is derived from an EMBL/GenBank/DDBJ whole genome shotgun (WGS) entry which is preliminary data.</text>
</comment>
<dbReference type="RefSeq" id="WP_323337900.1">
    <property type="nucleotide sequence ID" value="NZ_JAYFSI010000027.1"/>
</dbReference>
<keyword evidence="2" id="KW-1185">Reference proteome</keyword>
<evidence type="ECO:0000313" key="1">
    <source>
        <dbReference type="EMBL" id="MEA5367767.1"/>
    </source>
</evidence>
<gene>
    <name evidence="1" type="ORF">VA596_50110</name>
</gene>
<dbReference type="Proteomes" id="UP001304298">
    <property type="component" value="Unassembled WGS sequence"/>
</dbReference>
<organism evidence="1 2">
    <name type="scientific">Amycolatopsis heterodermiae</name>
    <dbReference type="NCBI Taxonomy" id="3110235"/>
    <lineage>
        <taxon>Bacteria</taxon>
        <taxon>Bacillati</taxon>
        <taxon>Actinomycetota</taxon>
        <taxon>Actinomycetes</taxon>
        <taxon>Pseudonocardiales</taxon>
        <taxon>Pseudonocardiaceae</taxon>
        <taxon>Amycolatopsis</taxon>
    </lineage>
</organism>
<proteinExistence type="predicted"/>
<reference evidence="1 2" key="1">
    <citation type="submission" date="2023-12" db="EMBL/GenBank/DDBJ databases">
        <title>Amycolatopsis sp. V23-08.</title>
        <authorList>
            <person name="Somphong A."/>
        </authorList>
    </citation>
    <scope>NUCLEOTIDE SEQUENCE [LARGE SCALE GENOMIC DNA]</scope>
    <source>
        <strain evidence="1 2">V23-08</strain>
    </source>
</reference>
<evidence type="ECO:0000313" key="2">
    <source>
        <dbReference type="Proteomes" id="UP001304298"/>
    </source>
</evidence>